<sequence length="94" mass="10882">MSEDPRADQFIEDIRQALIQVWDPKGIAKNAKLHDEYDDYLDIILDNFEDAASEERLAELLLAIEQAEFNKQRGEQAAKKAAEKIWQAFEKFIA</sequence>
<evidence type="ECO:0000313" key="3">
    <source>
        <dbReference type="Proteomes" id="UP000327478"/>
    </source>
</evidence>
<protein>
    <recommendedName>
        <fullName evidence="5">DUF1871 family protein</fullName>
    </recommendedName>
</protein>
<evidence type="ECO:0000313" key="1">
    <source>
        <dbReference type="EMBL" id="MQW91499.1"/>
    </source>
</evidence>
<proteinExistence type="predicted"/>
<reference evidence="3 4" key="1">
    <citation type="submission" date="2019-10" db="EMBL/GenBank/DDBJ databases">
        <authorList>
            <person name="Dong K."/>
        </authorList>
    </citation>
    <scope>NUCLEOTIDE SEQUENCE [LARGE SCALE GENOMIC DNA]</scope>
    <source>
        <strain evidence="2">Dk386</strain>
        <strain evidence="3">dk386</strain>
        <strain evidence="1">Dk771</strain>
        <strain evidence="4">dk771</strain>
    </source>
</reference>
<dbReference type="AlphaFoldDB" id="A0A5Q0P122"/>
<evidence type="ECO:0000313" key="2">
    <source>
        <dbReference type="EMBL" id="QGA10857.1"/>
    </source>
</evidence>
<accession>A0A5Q0P122</accession>
<organism evidence="1 4">
    <name type="scientific">Acinetobacter wanghuae</name>
    <dbReference type="NCBI Taxonomy" id="2662362"/>
    <lineage>
        <taxon>Bacteria</taxon>
        <taxon>Pseudomonadati</taxon>
        <taxon>Pseudomonadota</taxon>
        <taxon>Gammaproteobacteria</taxon>
        <taxon>Moraxellales</taxon>
        <taxon>Moraxellaceae</taxon>
        <taxon>Acinetobacter</taxon>
    </lineage>
</organism>
<dbReference type="RefSeq" id="WP_153371254.1">
    <property type="nucleotide sequence ID" value="NZ_CP045650.1"/>
</dbReference>
<name>A0A5Q0P122_9GAMM</name>
<dbReference type="EMBL" id="CP045650">
    <property type="protein sequence ID" value="QGA10857.1"/>
    <property type="molecule type" value="Genomic_DNA"/>
</dbReference>
<dbReference type="EMBL" id="WITK01000004">
    <property type="protein sequence ID" value="MQW91499.1"/>
    <property type="molecule type" value="Genomic_DNA"/>
</dbReference>
<gene>
    <name evidence="2" type="ORF">GFH30_05400</name>
    <name evidence="1" type="ORF">GHJ48_03655</name>
</gene>
<evidence type="ECO:0008006" key="5">
    <source>
        <dbReference type="Google" id="ProtNLM"/>
    </source>
</evidence>
<dbReference type="Proteomes" id="UP000480556">
    <property type="component" value="Unassembled WGS sequence"/>
</dbReference>
<dbReference type="Proteomes" id="UP000327478">
    <property type="component" value="Chromosome"/>
</dbReference>
<keyword evidence="3" id="KW-1185">Reference proteome</keyword>
<evidence type="ECO:0000313" key="4">
    <source>
        <dbReference type="Proteomes" id="UP000480556"/>
    </source>
</evidence>